<proteinExistence type="predicted"/>
<accession>A0AAV4XM38</accession>
<dbReference type="AlphaFoldDB" id="A0AAV4XM38"/>
<organism evidence="1 2">
    <name type="scientific">Caerostris extrusa</name>
    <name type="common">Bark spider</name>
    <name type="synonym">Caerostris bankana</name>
    <dbReference type="NCBI Taxonomy" id="172846"/>
    <lineage>
        <taxon>Eukaryota</taxon>
        <taxon>Metazoa</taxon>
        <taxon>Ecdysozoa</taxon>
        <taxon>Arthropoda</taxon>
        <taxon>Chelicerata</taxon>
        <taxon>Arachnida</taxon>
        <taxon>Araneae</taxon>
        <taxon>Araneomorphae</taxon>
        <taxon>Entelegynae</taxon>
        <taxon>Araneoidea</taxon>
        <taxon>Araneidae</taxon>
        <taxon>Caerostris</taxon>
    </lineage>
</organism>
<protein>
    <submittedName>
        <fullName evidence="1">C2H2-type domain-containing protein</fullName>
    </submittedName>
</protein>
<keyword evidence="2" id="KW-1185">Reference proteome</keyword>
<evidence type="ECO:0000313" key="1">
    <source>
        <dbReference type="EMBL" id="GIY96041.1"/>
    </source>
</evidence>
<reference evidence="1 2" key="1">
    <citation type="submission" date="2021-06" db="EMBL/GenBank/DDBJ databases">
        <title>Caerostris extrusa draft genome.</title>
        <authorList>
            <person name="Kono N."/>
            <person name="Arakawa K."/>
        </authorList>
    </citation>
    <scope>NUCLEOTIDE SEQUENCE [LARGE SCALE GENOMIC DNA]</scope>
</reference>
<name>A0AAV4XM38_CAEEX</name>
<comment type="caution">
    <text evidence="1">The sequence shown here is derived from an EMBL/GenBank/DDBJ whole genome shotgun (WGS) entry which is preliminary data.</text>
</comment>
<dbReference type="Proteomes" id="UP001054945">
    <property type="component" value="Unassembled WGS sequence"/>
</dbReference>
<evidence type="ECO:0000313" key="2">
    <source>
        <dbReference type="Proteomes" id="UP001054945"/>
    </source>
</evidence>
<dbReference type="EMBL" id="BPLR01017995">
    <property type="protein sequence ID" value="GIY96041.1"/>
    <property type="molecule type" value="Genomic_DNA"/>
</dbReference>
<sequence>MKSYGPDQDLCIMPCFSISEDLKNDDELHEMNAVILIERCKLLSNKDVFIGLGFHSSPYTVENCFSELFFIAKEFLNKLREKLDIEHDEYCPKVVMNSLKSIVEIMEDEFNSYFLVFEKANNLLKTQTNLNHPDVSRNIQVIIKGMREIVNELKSLHPIDNFAA</sequence>
<gene>
    <name evidence="1" type="primary">AVEN_126524_1</name>
    <name evidence="1" type="ORF">CEXT_28111</name>
</gene>